<dbReference type="SUPFAM" id="SSF51735">
    <property type="entry name" value="NAD(P)-binding Rossmann-fold domains"/>
    <property type="match status" value="1"/>
</dbReference>
<dbReference type="InterPro" id="IPR013149">
    <property type="entry name" value="ADH-like_C"/>
</dbReference>
<dbReference type="SUPFAM" id="SSF50129">
    <property type="entry name" value="GroES-like"/>
    <property type="match status" value="1"/>
</dbReference>
<dbReference type="InterPro" id="IPR020843">
    <property type="entry name" value="ER"/>
</dbReference>
<reference evidence="4 5" key="1">
    <citation type="journal article" date="2019" name="Int. J. Syst. Evol. Microbiol.">
        <title>The Global Catalogue of Microorganisms (GCM) 10K type strain sequencing project: providing services to taxonomists for standard genome sequencing and annotation.</title>
        <authorList>
            <consortium name="The Broad Institute Genomics Platform"/>
            <consortium name="The Broad Institute Genome Sequencing Center for Infectious Disease"/>
            <person name="Wu L."/>
            <person name="Ma J."/>
        </authorList>
    </citation>
    <scope>NUCLEOTIDE SEQUENCE [LARGE SCALE GENOMIC DNA]</scope>
    <source>
        <strain evidence="4 5">JCM 15592</strain>
    </source>
</reference>
<sequence>MRALQYDRFGGPLAVIEAPEPILEAGGAIVEVTRTGLCRSDWHGWQGHDSDTVLPCIPGHEFTGVVRAAPDLPGLVGARVVVPFVMACGRCRDCGAGAGQVCRAQRQPGFTDPGSFAERVAVPNAAVNLVPLPDSVRDDAAAALGCRMATSWRALTAVAGLQAGERVLVLGAGGVGLAAIQIARAMGAEVTAADISAEALRIAESLGAEPIQLTDGMGGEEIAGVVRGRHTDGVDISLDALGSPELAAAGILALRRRGRHVQVGLLADGWASLPAGRIIAHELAVLGSHGMAAGDYPPLLAAVAAGRLDPAGLVTEILTLAQAAEALPHMAQPDAPRGVRLIDPRL</sequence>
<evidence type="ECO:0000259" key="3">
    <source>
        <dbReference type="SMART" id="SM00829"/>
    </source>
</evidence>
<accession>A0ABN2LRP9</accession>
<dbReference type="InterPro" id="IPR013154">
    <property type="entry name" value="ADH-like_N"/>
</dbReference>
<dbReference type="RefSeq" id="WP_344085046.1">
    <property type="nucleotide sequence ID" value="NZ_BAAAPO010000036.1"/>
</dbReference>
<comment type="cofactor">
    <cofactor evidence="1">
        <name>Zn(2+)</name>
        <dbReference type="ChEBI" id="CHEBI:29105"/>
    </cofactor>
</comment>
<name>A0ABN2LRP9_9MICO</name>
<protein>
    <submittedName>
        <fullName evidence="4">Zinc-dependent alcohol dehydrogenase family protein</fullName>
    </submittedName>
</protein>
<dbReference type="SMART" id="SM00829">
    <property type="entry name" value="PKS_ER"/>
    <property type="match status" value="1"/>
</dbReference>
<keyword evidence="2" id="KW-0560">Oxidoreductase</keyword>
<dbReference type="EMBL" id="BAAAPO010000036">
    <property type="protein sequence ID" value="GAA1797640.1"/>
    <property type="molecule type" value="Genomic_DNA"/>
</dbReference>
<evidence type="ECO:0000313" key="4">
    <source>
        <dbReference type="EMBL" id="GAA1797640.1"/>
    </source>
</evidence>
<proteinExistence type="predicted"/>
<evidence type="ECO:0000256" key="1">
    <source>
        <dbReference type="ARBA" id="ARBA00001947"/>
    </source>
</evidence>
<dbReference type="Gene3D" id="3.90.180.10">
    <property type="entry name" value="Medium-chain alcohol dehydrogenases, catalytic domain"/>
    <property type="match status" value="1"/>
</dbReference>
<comment type="caution">
    <text evidence="4">The sequence shown here is derived from an EMBL/GenBank/DDBJ whole genome shotgun (WGS) entry which is preliminary data.</text>
</comment>
<dbReference type="PANTHER" id="PTHR43401">
    <property type="entry name" value="L-THREONINE 3-DEHYDROGENASE"/>
    <property type="match status" value="1"/>
</dbReference>
<dbReference type="Pfam" id="PF08240">
    <property type="entry name" value="ADH_N"/>
    <property type="match status" value="1"/>
</dbReference>
<organism evidence="4 5">
    <name type="scientific">Nostocoides veronense</name>
    <dbReference type="NCBI Taxonomy" id="330836"/>
    <lineage>
        <taxon>Bacteria</taxon>
        <taxon>Bacillati</taxon>
        <taxon>Actinomycetota</taxon>
        <taxon>Actinomycetes</taxon>
        <taxon>Micrococcales</taxon>
        <taxon>Intrasporangiaceae</taxon>
        <taxon>Nostocoides</taxon>
    </lineage>
</organism>
<dbReference type="Proteomes" id="UP001499938">
    <property type="component" value="Unassembled WGS sequence"/>
</dbReference>
<dbReference type="InterPro" id="IPR011032">
    <property type="entry name" value="GroES-like_sf"/>
</dbReference>
<gene>
    <name evidence="4" type="ORF">GCM10009811_22190</name>
</gene>
<evidence type="ECO:0000313" key="5">
    <source>
        <dbReference type="Proteomes" id="UP001499938"/>
    </source>
</evidence>
<keyword evidence="5" id="KW-1185">Reference proteome</keyword>
<dbReference type="InterPro" id="IPR036291">
    <property type="entry name" value="NAD(P)-bd_dom_sf"/>
</dbReference>
<dbReference type="Pfam" id="PF00107">
    <property type="entry name" value="ADH_zinc_N"/>
    <property type="match status" value="1"/>
</dbReference>
<feature type="domain" description="Enoyl reductase (ER)" evidence="3">
    <location>
        <begin position="10"/>
        <end position="335"/>
    </location>
</feature>
<evidence type="ECO:0000256" key="2">
    <source>
        <dbReference type="ARBA" id="ARBA00023002"/>
    </source>
</evidence>
<dbReference type="PANTHER" id="PTHR43401:SF5">
    <property type="entry name" value="ALCOHOL DEHYDROGENASE-RELATED"/>
    <property type="match status" value="1"/>
</dbReference>
<dbReference type="InterPro" id="IPR050129">
    <property type="entry name" value="Zn_alcohol_dh"/>
</dbReference>